<organism evidence="1 2">
    <name type="scientific">Candidatus Nomurabacteria bacterium RIFCSPLOWO2_12_FULL_46_14</name>
    <dbReference type="NCBI Taxonomy" id="1801797"/>
    <lineage>
        <taxon>Bacteria</taxon>
        <taxon>Candidatus Nomuraibacteriota</taxon>
    </lineage>
</organism>
<sequence>MRLAIVRSRIEKKTEERNTIRVLRFFYEHGLLSSLPQAREGSEWAKKLRTGAEGHLVSERFGLPLLLVLDDDGSVVWACCKPGWKQLRQALRMIKQ</sequence>
<reference evidence="1 2" key="1">
    <citation type="journal article" date="2016" name="Nat. Commun.">
        <title>Thousands of microbial genomes shed light on interconnected biogeochemical processes in an aquifer system.</title>
        <authorList>
            <person name="Anantharaman K."/>
            <person name="Brown C.T."/>
            <person name="Hug L.A."/>
            <person name="Sharon I."/>
            <person name="Castelle C.J."/>
            <person name="Probst A.J."/>
            <person name="Thomas B.C."/>
            <person name="Singh A."/>
            <person name="Wilkins M.J."/>
            <person name="Karaoz U."/>
            <person name="Brodie E.L."/>
            <person name="Williams K.H."/>
            <person name="Hubbard S.S."/>
            <person name="Banfield J.F."/>
        </authorList>
    </citation>
    <scope>NUCLEOTIDE SEQUENCE [LARGE SCALE GENOMIC DNA]</scope>
</reference>
<proteinExistence type="predicted"/>
<name>A0A1F6YAZ0_9BACT</name>
<dbReference type="AlphaFoldDB" id="A0A1F6YAZ0"/>
<evidence type="ECO:0000313" key="1">
    <source>
        <dbReference type="EMBL" id="OGJ03554.1"/>
    </source>
</evidence>
<protein>
    <submittedName>
        <fullName evidence="1">Uncharacterized protein</fullName>
    </submittedName>
</protein>
<dbReference type="EMBL" id="MFVV01000017">
    <property type="protein sequence ID" value="OGJ03554.1"/>
    <property type="molecule type" value="Genomic_DNA"/>
</dbReference>
<comment type="caution">
    <text evidence="1">The sequence shown here is derived from an EMBL/GenBank/DDBJ whole genome shotgun (WGS) entry which is preliminary data.</text>
</comment>
<gene>
    <name evidence="1" type="ORF">A3G06_01800</name>
</gene>
<accession>A0A1F6YAZ0</accession>
<dbReference type="Proteomes" id="UP000176192">
    <property type="component" value="Unassembled WGS sequence"/>
</dbReference>
<evidence type="ECO:0000313" key="2">
    <source>
        <dbReference type="Proteomes" id="UP000176192"/>
    </source>
</evidence>